<evidence type="ECO:0000256" key="1">
    <source>
        <dbReference type="ARBA" id="ARBA00022603"/>
    </source>
</evidence>
<dbReference type="EMBL" id="CAJHNH020006668">
    <property type="protein sequence ID" value="CAG5133998.1"/>
    <property type="molecule type" value="Genomic_DNA"/>
</dbReference>
<evidence type="ECO:0000256" key="3">
    <source>
        <dbReference type="ARBA" id="ARBA00022691"/>
    </source>
</evidence>
<name>A0A8S4A0L1_9EUPU</name>
<evidence type="ECO:0000256" key="2">
    <source>
        <dbReference type="ARBA" id="ARBA00022679"/>
    </source>
</evidence>
<dbReference type="GO" id="GO:0008757">
    <property type="term" value="F:S-adenosylmethionine-dependent methyltransferase activity"/>
    <property type="evidence" value="ECO:0007669"/>
    <property type="project" value="TreeGrafter"/>
</dbReference>
<evidence type="ECO:0000313" key="6">
    <source>
        <dbReference type="Proteomes" id="UP000678393"/>
    </source>
</evidence>
<sequence>QFLKSLISIQKAKRVLEVGLFTGYSAVAMAEALPADGEIVSIEIEEYLKTLVESLTKDSPHHKKHRIIIGKGLDVMKDLSAAGEKFDVVFLDADKAQYIDYFKLVFDGGLLNPGGTVLVDNAFFFGAGYDPSVGDNPTKQFARAMSSYPSLHKVLVPIRDGVMIVRRLSDVEGGV</sequence>
<protein>
    <recommendedName>
        <fullName evidence="7">Caffeoyl-CoA O-methyltransferase</fullName>
    </recommendedName>
</protein>
<dbReference type="Proteomes" id="UP000678393">
    <property type="component" value="Unassembled WGS sequence"/>
</dbReference>
<feature type="non-terminal residue" evidence="5">
    <location>
        <position position="175"/>
    </location>
</feature>
<evidence type="ECO:0000256" key="4">
    <source>
        <dbReference type="ARBA" id="ARBA00023453"/>
    </source>
</evidence>
<gene>
    <name evidence="5" type="ORF">CUNI_LOCUS19556</name>
</gene>
<dbReference type="PANTHER" id="PTHR10509:SF14">
    <property type="entry name" value="CAFFEOYL-COA O-METHYLTRANSFERASE 3-RELATED"/>
    <property type="match status" value="1"/>
</dbReference>
<keyword evidence="2" id="KW-0808">Transferase</keyword>
<keyword evidence="3" id="KW-0949">S-adenosyl-L-methionine</keyword>
<dbReference type="GO" id="GO:0032259">
    <property type="term" value="P:methylation"/>
    <property type="evidence" value="ECO:0007669"/>
    <property type="project" value="UniProtKB-KW"/>
</dbReference>
<dbReference type="InterPro" id="IPR002935">
    <property type="entry name" value="SAM_O-MeTrfase"/>
</dbReference>
<dbReference type="PROSITE" id="PS51682">
    <property type="entry name" value="SAM_OMT_I"/>
    <property type="match status" value="1"/>
</dbReference>
<evidence type="ECO:0000313" key="5">
    <source>
        <dbReference type="EMBL" id="CAG5133998.1"/>
    </source>
</evidence>
<dbReference type="GO" id="GO:0008171">
    <property type="term" value="F:O-methyltransferase activity"/>
    <property type="evidence" value="ECO:0007669"/>
    <property type="project" value="InterPro"/>
</dbReference>
<dbReference type="PANTHER" id="PTHR10509">
    <property type="entry name" value="O-METHYLTRANSFERASE-RELATED"/>
    <property type="match status" value="1"/>
</dbReference>
<keyword evidence="6" id="KW-1185">Reference proteome</keyword>
<organism evidence="5 6">
    <name type="scientific">Candidula unifasciata</name>
    <dbReference type="NCBI Taxonomy" id="100452"/>
    <lineage>
        <taxon>Eukaryota</taxon>
        <taxon>Metazoa</taxon>
        <taxon>Spiralia</taxon>
        <taxon>Lophotrochozoa</taxon>
        <taxon>Mollusca</taxon>
        <taxon>Gastropoda</taxon>
        <taxon>Heterobranchia</taxon>
        <taxon>Euthyneura</taxon>
        <taxon>Panpulmonata</taxon>
        <taxon>Eupulmonata</taxon>
        <taxon>Stylommatophora</taxon>
        <taxon>Helicina</taxon>
        <taxon>Helicoidea</taxon>
        <taxon>Geomitridae</taxon>
        <taxon>Candidula</taxon>
    </lineage>
</organism>
<dbReference type="InterPro" id="IPR029063">
    <property type="entry name" value="SAM-dependent_MTases_sf"/>
</dbReference>
<dbReference type="OrthoDB" id="10251242at2759"/>
<dbReference type="InterPro" id="IPR050362">
    <property type="entry name" value="Cation-dep_OMT"/>
</dbReference>
<dbReference type="SUPFAM" id="SSF53335">
    <property type="entry name" value="S-adenosyl-L-methionine-dependent methyltransferases"/>
    <property type="match status" value="1"/>
</dbReference>
<comment type="caution">
    <text evidence="5">The sequence shown here is derived from an EMBL/GenBank/DDBJ whole genome shotgun (WGS) entry which is preliminary data.</text>
</comment>
<dbReference type="AlphaFoldDB" id="A0A8S4A0L1"/>
<reference evidence="5" key="1">
    <citation type="submission" date="2021-04" db="EMBL/GenBank/DDBJ databases">
        <authorList>
            <consortium name="Molecular Ecology Group"/>
        </authorList>
    </citation>
    <scope>NUCLEOTIDE SEQUENCE</scope>
</reference>
<accession>A0A8S4A0L1</accession>
<dbReference type="CDD" id="cd02440">
    <property type="entry name" value="AdoMet_MTases"/>
    <property type="match status" value="1"/>
</dbReference>
<dbReference type="Gene3D" id="3.40.50.150">
    <property type="entry name" value="Vaccinia Virus protein VP39"/>
    <property type="match status" value="1"/>
</dbReference>
<comment type="similarity">
    <text evidence="4">Belongs to the class I-like SAM-binding methyltransferase superfamily. Cation-dependent O-methyltransferase family.</text>
</comment>
<keyword evidence="1" id="KW-0489">Methyltransferase</keyword>
<dbReference type="Pfam" id="PF01596">
    <property type="entry name" value="Methyltransf_3"/>
    <property type="match status" value="1"/>
</dbReference>
<evidence type="ECO:0008006" key="7">
    <source>
        <dbReference type="Google" id="ProtNLM"/>
    </source>
</evidence>
<proteinExistence type="inferred from homology"/>